<evidence type="ECO:0000313" key="7">
    <source>
        <dbReference type="EMBL" id="OLQ12003.1"/>
    </source>
</evidence>
<dbReference type="Proteomes" id="UP000186817">
    <property type="component" value="Unassembled WGS sequence"/>
</dbReference>
<accession>A0A1Q9EXD6</accession>
<keyword evidence="4" id="KW-0418">Kinase</keyword>
<dbReference type="AlphaFoldDB" id="A0A1Q9EXD6"/>
<feature type="domain" description="Protein kinase" evidence="6">
    <location>
        <begin position="45"/>
        <end position="302"/>
    </location>
</feature>
<dbReference type="OMA" id="IIERIGH"/>
<evidence type="ECO:0000259" key="6">
    <source>
        <dbReference type="PROSITE" id="PS50011"/>
    </source>
</evidence>
<protein>
    <recommendedName>
        <fullName evidence="6">Protein kinase domain-containing protein</fullName>
    </recommendedName>
</protein>
<comment type="caution">
    <text evidence="7">The sequence shown here is derived from an EMBL/GenBank/DDBJ whole genome shotgun (WGS) entry which is preliminary data.</text>
</comment>
<evidence type="ECO:0000256" key="2">
    <source>
        <dbReference type="ARBA" id="ARBA00022840"/>
    </source>
</evidence>
<dbReference type="Gene3D" id="3.30.200.20">
    <property type="entry name" value="Phosphorylase Kinase, domain 1"/>
    <property type="match status" value="1"/>
</dbReference>
<keyword evidence="4" id="KW-0808">Transferase</keyword>
<dbReference type="OrthoDB" id="10252354at2759"/>
<keyword evidence="1 3" id="KW-0547">Nucleotide-binding</keyword>
<dbReference type="EMBL" id="LSRX01000050">
    <property type="protein sequence ID" value="OLQ12003.1"/>
    <property type="molecule type" value="Genomic_DNA"/>
</dbReference>
<keyword evidence="2 3" id="KW-0067">ATP-binding</keyword>
<dbReference type="PROSITE" id="PS00107">
    <property type="entry name" value="PROTEIN_KINASE_ATP"/>
    <property type="match status" value="1"/>
</dbReference>
<feature type="binding site" evidence="3">
    <location>
        <position position="74"/>
    </location>
    <ligand>
        <name>ATP</name>
        <dbReference type="ChEBI" id="CHEBI:30616"/>
    </ligand>
</feature>
<evidence type="ECO:0000256" key="1">
    <source>
        <dbReference type="ARBA" id="ARBA00022741"/>
    </source>
</evidence>
<dbReference type="InterPro" id="IPR000719">
    <property type="entry name" value="Prot_kinase_dom"/>
</dbReference>
<dbReference type="PROSITE" id="PS50011">
    <property type="entry name" value="PROTEIN_KINASE_DOM"/>
    <property type="match status" value="1"/>
</dbReference>
<dbReference type="SUPFAM" id="SSF56112">
    <property type="entry name" value="Protein kinase-like (PK-like)"/>
    <property type="match status" value="1"/>
</dbReference>
<dbReference type="SMART" id="SM00220">
    <property type="entry name" value="S_TKc"/>
    <property type="match status" value="1"/>
</dbReference>
<dbReference type="InterPro" id="IPR008271">
    <property type="entry name" value="Ser/Thr_kinase_AS"/>
</dbReference>
<evidence type="ECO:0000313" key="8">
    <source>
        <dbReference type="Proteomes" id="UP000186817"/>
    </source>
</evidence>
<dbReference type="Gene3D" id="1.10.510.10">
    <property type="entry name" value="Transferase(Phosphotransferase) domain 1"/>
    <property type="match status" value="1"/>
</dbReference>
<evidence type="ECO:0000256" key="3">
    <source>
        <dbReference type="PROSITE-ProRule" id="PRU10141"/>
    </source>
</evidence>
<dbReference type="PANTHER" id="PTHR24347">
    <property type="entry name" value="SERINE/THREONINE-PROTEIN KINASE"/>
    <property type="match status" value="1"/>
</dbReference>
<dbReference type="GO" id="GO:0004674">
    <property type="term" value="F:protein serine/threonine kinase activity"/>
    <property type="evidence" value="ECO:0007669"/>
    <property type="project" value="UniProtKB-KW"/>
</dbReference>
<dbReference type="Pfam" id="PF00069">
    <property type="entry name" value="Pkinase"/>
    <property type="match status" value="1"/>
</dbReference>
<dbReference type="PROSITE" id="PS00108">
    <property type="entry name" value="PROTEIN_KINASE_ST"/>
    <property type="match status" value="1"/>
</dbReference>
<dbReference type="GO" id="GO:0005524">
    <property type="term" value="F:ATP binding"/>
    <property type="evidence" value="ECO:0007669"/>
    <property type="project" value="UniProtKB-UniRule"/>
</dbReference>
<name>A0A1Q9EXD6_SYMMI</name>
<proteinExistence type="inferred from homology"/>
<comment type="similarity">
    <text evidence="4">Belongs to the protein kinase superfamily.</text>
</comment>
<reference evidence="7 8" key="1">
    <citation type="submission" date="2016-02" db="EMBL/GenBank/DDBJ databases">
        <title>Genome analysis of coral dinoflagellate symbionts highlights evolutionary adaptations to a symbiotic lifestyle.</title>
        <authorList>
            <person name="Aranda M."/>
            <person name="Li Y."/>
            <person name="Liew Y.J."/>
            <person name="Baumgarten S."/>
            <person name="Simakov O."/>
            <person name="Wilson M."/>
            <person name="Piel J."/>
            <person name="Ashoor H."/>
            <person name="Bougouffa S."/>
            <person name="Bajic V.B."/>
            <person name="Ryu T."/>
            <person name="Ravasi T."/>
            <person name="Bayer T."/>
            <person name="Micklem G."/>
            <person name="Kim H."/>
            <person name="Bhak J."/>
            <person name="Lajeunesse T.C."/>
            <person name="Voolstra C.R."/>
        </authorList>
    </citation>
    <scope>NUCLEOTIDE SEQUENCE [LARGE SCALE GENOMIC DNA]</scope>
    <source>
        <strain evidence="7 8">CCMP2467</strain>
    </source>
</reference>
<sequence length="359" mass="39604">MAATAPSREGLLQRRRRKLPATLFKTWGPETSNVIEEDCDALKTYQIIERIGHGSSGQVYQAEKKEDGTTVALKFMTAIDQDMIQMRRSEYQILRDLDHPNIVRALDFFCSARTAVLVLSYHPGGTLSQAIRASGCPHFSEEVARHLCRMLFAAVDYLHQHRIVHRDVKADNILVSEDLSDLHLADFNTARSLLDGGSLTMTGTVEYSAPEVLAGESPSELHDIWGAGLCLHMMLTGALPRRSAKYPTLAAFHDAVTAKPVDCQGAEWSEVSQDAKDTVRRCLAVSKEERPAAMTVLKMPWLANGGGYLVTKFARNRSLSSDGAPDLPHLRPPFQRASSEPIDVSGHPRTELTEISVTA</sequence>
<keyword evidence="4" id="KW-0723">Serine/threonine-protein kinase</keyword>
<dbReference type="InterPro" id="IPR017441">
    <property type="entry name" value="Protein_kinase_ATP_BS"/>
</dbReference>
<evidence type="ECO:0000256" key="4">
    <source>
        <dbReference type="RuleBase" id="RU000304"/>
    </source>
</evidence>
<dbReference type="InterPro" id="IPR011009">
    <property type="entry name" value="Kinase-like_dom_sf"/>
</dbReference>
<gene>
    <name evidence="7" type="ORF">AK812_SmicGene4112</name>
</gene>
<keyword evidence="8" id="KW-1185">Reference proteome</keyword>
<evidence type="ECO:0000256" key="5">
    <source>
        <dbReference type="SAM" id="MobiDB-lite"/>
    </source>
</evidence>
<organism evidence="7 8">
    <name type="scientific">Symbiodinium microadriaticum</name>
    <name type="common">Dinoflagellate</name>
    <name type="synonym">Zooxanthella microadriatica</name>
    <dbReference type="NCBI Taxonomy" id="2951"/>
    <lineage>
        <taxon>Eukaryota</taxon>
        <taxon>Sar</taxon>
        <taxon>Alveolata</taxon>
        <taxon>Dinophyceae</taxon>
        <taxon>Suessiales</taxon>
        <taxon>Symbiodiniaceae</taxon>
        <taxon>Symbiodinium</taxon>
    </lineage>
</organism>
<feature type="region of interest" description="Disordered" evidence="5">
    <location>
        <begin position="321"/>
        <end position="359"/>
    </location>
</feature>